<dbReference type="Proteomes" id="UP001597135">
    <property type="component" value="Unassembled WGS sequence"/>
</dbReference>
<evidence type="ECO:0000259" key="3">
    <source>
        <dbReference type="SMART" id="SM00062"/>
    </source>
</evidence>
<dbReference type="InterPro" id="IPR001638">
    <property type="entry name" value="Solute-binding_3/MltF_N"/>
</dbReference>
<proteinExistence type="predicted"/>
<feature type="domain" description="Solute-binding protein family 3/N-terminal" evidence="3">
    <location>
        <begin position="57"/>
        <end position="296"/>
    </location>
</feature>
<dbReference type="Gene3D" id="3.40.190.10">
    <property type="entry name" value="Periplasmic binding protein-like II"/>
    <property type="match status" value="3"/>
</dbReference>
<accession>A0ABW3ZGY9</accession>
<sequence>MRPLITGAFCVVAASVLWTGAVFAADPCADYIPQPKPQNAGRDVVGQDIDTILERGLIRIAVYEDFPPYSWEEGGRAKGVDVELGRIIAEDLGVKVEFDFVAASETLDADLRNYIWKGPLVGGAVANVMMRVPFDPAFACRVEQVTFTGLYADESIAIAYSEAEYPDGGPVPAYFRFDTVAVENDSLSDFYLSGFAGGQLAAGVRRFPDMAGGMAALAAGEVKAAMGPKAQLEFGLTPGLAVHEPPLAGLAKSKWLVGVAVHFAYKPLGYAVDDAIRKAMEDGRLEAIFAEYGLTWQPPEW</sequence>
<evidence type="ECO:0000256" key="2">
    <source>
        <dbReference type="SAM" id="SignalP"/>
    </source>
</evidence>
<dbReference type="SMART" id="SM00062">
    <property type="entry name" value="PBPb"/>
    <property type="match status" value="1"/>
</dbReference>
<protein>
    <submittedName>
        <fullName evidence="4">Substrate-binding periplasmic protein</fullName>
    </submittedName>
</protein>
<dbReference type="RefSeq" id="WP_386802160.1">
    <property type="nucleotide sequence ID" value="NZ_JBHTMU010000008.1"/>
</dbReference>
<feature type="chain" id="PRO_5045379312" evidence="2">
    <location>
        <begin position="25"/>
        <end position="301"/>
    </location>
</feature>
<dbReference type="EMBL" id="JBHTMU010000008">
    <property type="protein sequence ID" value="MFD1342097.1"/>
    <property type="molecule type" value="Genomic_DNA"/>
</dbReference>
<comment type="caution">
    <text evidence="4">The sequence shown here is derived from an EMBL/GenBank/DDBJ whole genome shotgun (WGS) entry which is preliminary data.</text>
</comment>
<dbReference type="SUPFAM" id="SSF53850">
    <property type="entry name" value="Periplasmic binding protein-like II"/>
    <property type="match status" value="1"/>
</dbReference>
<organism evidence="4 5">
    <name type="scientific">Litorisediminicola beolgyonensis</name>
    <dbReference type="NCBI Taxonomy" id="1173614"/>
    <lineage>
        <taxon>Bacteria</taxon>
        <taxon>Pseudomonadati</taxon>
        <taxon>Pseudomonadota</taxon>
        <taxon>Alphaproteobacteria</taxon>
        <taxon>Rhodobacterales</taxon>
        <taxon>Paracoccaceae</taxon>
        <taxon>Litorisediminicola</taxon>
    </lineage>
</organism>
<dbReference type="Pfam" id="PF00497">
    <property type="entry name" value="SBP_bac_3"/>
    <property type="match status" value="1"/>
</dbReference>
<evidence type="ECO:0000313" key="5">
    <source>
        <dbReference type="Proteomes" id="UP001597135"/>
    </source>
</evidence>
<reference evidence="5" key="1">
    <citation type="journal article" date="2019" name="Int. J. Syst. Evol. Microbiol.">
        <title>The Global Catalogue of Microorganisms (GCM) 10K type strain sequencing project: providing services to taxonomists for standard genome sequencing and annotation.</title>
        <authorList>
            <consortium name="The Broad Institute Genomics Platform"/>
            <consortium name="The Broad Institute Genome Sequencing Center for Infectious Disease"/>
            <person name="Wu L."/>
            <person name="Ma J."/>
        </authorList>
    </citation>
    <scope>NUCLEOTIDE SEQUENCE [LARGE SCALE GENOMIC DNA]</scope>
    <source>
        <strain evidence="5">CCUG 62953</strain>
    </source>
</reference>
<evidence type="ECO:0000313" key="4">
    <source>
        <dbReference type="EMBL" id="MFD1342097.1"/>
    </source>
</evidence>
<dbReference type="PANTHER" id="PTHR35936">
    <property type="entry name" value="MEMBRANE-BOUND LYTIC MUREIN TRANSGLYCOSYLASE F"/>
    <property type="match status" value="1"/>
</dbReference>
<feature type="signal peptide" evidence="2">
    <location>
        <begin position="1"/>
        <end position="24"/>
    </location>
</feature>
<keyword evidence="1 2" id="KW-0732">Signal</keyword>
<name>A0ABW3ZGY9_9RHOB</name>
<keyword evidence="5" id="KW-1185">Reference proteome</keyword>
<gene>
    <name evidence="4" type="ORF">ACFQ4E_06675</name>
</gene>
<evidence type="ECO:0000256" key="1">
    <source>
        <dbReference type="ARBA" id="ARBA00022729"/>
    </source>
</evidence>